<organism evidence="4 5">
    <name type="scientific">Pedosphaera parvula (strain Ellin514)</name>
    <dbReference type="NCBI Taxonomy" id="320771"/>
    <lineage>
        <taxon>Bacteria</taxon>
        <taxon>Pseudomonadati</taxon>
        <taxon>Verrucomicrobiota</taxon>
        <taxon>Pedosphaerae</taxon>
        <taxon>Pedosphaerales</taxon>
        <taxon>Pedosphaeraceae</taxon>
        <taxon>Pedosphaera</taxon>
    </lineage>
</organism>
<dbReference type="STRING" id="320771.Cflav_PD4911"/>
<dbReference type="AlphaFoldDB" id="B9XCT0"/>
<name>B9XCT0_PEDPL</name>
<evidence type="ECO:0000313" key="5">
    <source>
        <dbReference type="Proteomes" id="UP000003688"/>
    </source>
</evidence>
<dbReference type="PANTHER" id="PTHR30108:SF17">
    <property type="entry name" value="FERULIC ACID DECARBOXYLASE 1"/>
    <property type="match status" value="1"/>
</dbReference>
<dbReference type="Pfam" id="PF20695">
    <property type="entry name" value="UbiD_N"/>
    <property type="match status" value="1"/>
</dbReference>
<dbReference type="EMBL" id="ABOX02000005">
    <property type="protein sequence ID" value="EEF62276.1"/>
    <property type="molecule type" value="Genomic_DNA"/>
</dbReference>
<sequence length="512" mass="56692">MAFDSFRDFLHTLEQSGELKRISQPIATELEITELADREMKSPGGGKALLIEKPTVNGQLSPFPVAINTLGSHRRMAMSIGAESIDAAAAELGALMKAKPPTGLREALKLLSTALDLRHAKPKTVRSGPCKDVIHRYDAPATRTAHWPDAPMISEPATRNTQHATTPSLLDLPILKCWPHDGGRFITLPCVVTQDPDTGDRNVGMYRIQIYDAQTTGMHWQLQKVAARHGRRYYESGQRMPVSIFIGGDPVFTFCATAPLPDGLDEFLLAGYLRKKSVELVKCETNDLMVPANSDFVIEGYIDPQEPLRMEGPFGDHTGYYTLPEPYPVFHITAITHRKDAVYPCTIVGIPPMEDFYIGGASVKLFLPIFKMNFPEIVDIALPAEGVFHNLVFVSIKKTYPMQAYKIMHGLWGMGQMMFTKYMVIVDADVNVHNTSEVLFHLCANTDPQRDSIFTRGPADVLDHATTDIAIGTKLGIDATKKLPGEGFKRPWPPLIQMDPAIKAKIDSLLGR</sequence>
<dbReference type="Gene3D" id="1.20.5.570">
    <property type="entry name" value="Single helix bin"/>
    <property type="match status" value="1"/>
</dbReference>
<dbReference type="Pfam" id="PF01977">
    <property type="entry name" value="UbiD"/>
    <property type="match status" value="1"/>
</dbReference>
<feature type="domain" description="3-octaprenyl-4-hydroxybenzoate carboxy-lyase-like Rift-related" evidence="1">
    <location>
        <begin position="160"/>
        <end position="351"/>
    </location>
</feature>
<feature type="domain" description="3-octaprenyl-4-hydroxybenzoate carboxy-lyase-like N-terminal" evidence="2">
    <location>
        <begin position="11"/>
        <end position="86"/>
    </location>
</feature>
<dbReference type="SUPFAM" id="SSF50475">
    <property type="entry name" value="FMN-binding split barrel"/>
    <property type="match status" value="1"/>
</dbReference>
<comment type="caution">
    <text evidence="4">The sequence shown here is derived from an EMBL/GenBank/DDBJ whole genome shotgun (WGS) entry which is preliminary data.</text>
</comment>
<accession>B9XCT0</accession>
<dbReference type="InterPro" id="IPR002830">
    <property type="entry name" value="UbiD"/>
</dbReference>
<evidence type="ECO:0000259" key="2">
    <source>
        <dbReference type="Pfam" id="PF20695"/>
    </source>
</evidence>
<dbReference type="GO" id="GO:0005829">
    <property type="term" value="C:cytosol"/>
    <property type="evidence" value="ECO:0007669"/>
    <property type="project" value="TreeGrafter"/>
</dbReference>
<reference evidence="4 5" key="1">
    <citation type="journal article" date="2011" name="J. Bacteriol.">
        <title>Genome sequence of 'Pedosphaera parvula' Ellin514, an aerobic Verrucomicrobial isolate from pasture soil.</title>
        <authorList>
            <person name="Kant R."/>
            <person name="van Passel M.W."/>
            <person name="Sangwan P."/>
            <person name="Palva A."/>
            <person name="Lucas S."/>
            <person name="Copeland A."/>
            <person name="Lapidus A."/>
            <person name="Glavina Del Rio T."/>
            <person name="Dalin E."/>
            <person name="Tice H."/>
            <person name="Bruce D."/>
            <person name="Goodwin L."/>
            <person name="Pitluck S."/>
            <person name="Chertkov O."/>
            <person name="Larimer F.W."/>
            <person name="Land M.L."/>
            <person name="Hauser L."/>
            <person name="Brettin T.S."/>
            <person name="Detter J.C."/>
            <person name="Han S."/>
            <person name="de Vos W.M."/>
            <person name="Janssen P.H."/>
            <person name="Smidt H."/>
        </authorList>
    </citation>
    <scope>NUCLEOTIDE SEQUENCE [LARGE SCALE GENOMIC DNA]</scope>
    <source>
        <strain evidence="4 5">Ellin514</strain>
    </source>
</reference>
<dbReference type="NCBIfam" id="TIGR00148">
    <property type="entry name" value="UbiD family decarboxylase"/>
    <property type="match status" value="1"/>
</dbReference>
<gene>
    <name evidence="4" type="ORF">Cflav_PD4911</name>
</gene>
<dbReference type="InterPro" id="IPR049383">
    <property type="entry name" value="UbiD-like_N"/>
</dbReference>
<proteinExistence type="predicted"/>
<dbReference type="RefSeq" id="WP_007413628.1">
    <property type="nucleotide sequence ID" value="NZ_ABOX02000005.1"/>
</dbReference>
<dbReference type="GO" id="GO:0006744">
    <property type="term" value="P:ubiquinone biosynthetic process"/>
    <property type="evidence" value="ECO:0007669"/>
    <property type="project" value="TreeGrafter"/>
</dbReference>
<keyword evidence="5" id="KW-1185">Reference proteome</keyword>
<dbReference type="OrthoDB" id="9809841at2"/>
<feature type="domain" description="3-octaprenyl-4-hydroxybenzoate carboxy-lyase-like C-terminal" evidence="3">
    <location>
        <begin position="357"/>
        <end position="479"/>
    </location>
</feature>
<dbReference type="InterPro" id="IPR048304">
    <property type="entry name" value="UbiD_Rift_dom"/>
</dbReference>
<dbReference type="SUPFAM" id="SSF143968">
    <property type="entry name" value="UbiD C-terminal domain-like"/>
    <property type="match status" value="1"/>
</dbReference>
<dbReference type="Proteomes" id="UP000003688">
    <property type="component" value="Unassembled WGS sequence"/>
</dbReference>
<evidence type="ECO:0000313" key="4">
    <source>
        <dbReference type="EMBL" id="EEF62276.1"/>
    </source>
</evidence>
<dbReference type="InterPro" id="IPR049381">
    <property type="entry name" value="UbiD-like_C"/>
</dbReference>
<dbReference type="GO" id="GO:0008694">
    <property type="term" value="F:4-hydroxy-3-polyprenylbenzoate decarboxylase activity"/>
    <property type="evidence" value="ECO:0007669"/>
    <property type="project" value="TreeGrafter"/>
</dbReference>
<dbReference type="Pfam" id="PF20696">
    <property type="entry name" value="UbiD_C"/>
    <property type="match status" value="1"/>
</dbReference>
<dbReference type="PANTHER" id="PTHR30108">
    <property type="entry name" value="3-OCTAPRENYL-4-HYDROXYBENZOATE CARBOXY-LYASE-RELATED"/>
    <property type="match status" value="1"/>
</dbReference>
<dbReference type="Gene3D" id="3.40.1670.10">
    <property type="entry name" value="UbiD C-terminal domain-like"/>
    <property type="match status" value="1"/>
</dbReference>
<evidence type="ECO:0000259" key="1">
    <source>
        <dbReference type="Pfam" id="PF01977"/>
    </source>
</evidence>
<protein>
    <submittedName>
        <fullName evidence="4">UbiD family decarboxylase</fullName>
    </submittedName>
</protein>
<evidence type="ECO:0000259" key="3">
    <source>
        <dbReference type="Pfam" id="PF20696"/>
    </source>
</evidence>